<reference evidence="3 4" key="1">
    <citation type="submission" date="2019-02" db="EMBL/GenBank/DDBJ databases">
        <title>Deep-cultivation of Planctomycetes and their phenomic and genomic characterization uncovers novel biology.</title>
        <authorList>
            <person name="Wiegand S."/>
            <person name="Jogler M."/>
            <person name="Boedeker C."/>
            <person name="Pinto D."/>
            <person name="Vollmers J."/>
            <person name="Rivas-Marin E."/>
            <person name="Kohn T."/>
            <person name="Peeters S.H."/>
            <person name="Heuer A."/>
            <person name="Rast P."/>
            <person name="Oberbeckmann S."/>
            <person name="Bunk B."/>
            <person name="Jeske O."/>
            <person name="Meyerdierks A."/>
            <person name="Storesund J.E."/>
            <person name="Kallscheuer N."/>
            <person name="Luecker S."/>
            <person name="Lage O.M."/>
            <person name="Pohl T."/>
            <person name="Merkel B.J."/>
            <person name="Hornburger P."/>
            <person name="Mueller R.-W."/>
            <person name="Bruemmer F."/>
            <person name="Labrenz M."/>
            <person name="Spormann A.M."/>
            <person name="Op den Camp H."/>
            <person name="Overmann J."/>
            <person name="Amann R."/>
            <person name="Jetten M.S.M."/>
            <person name="Mascher T."/>
            <person name="Medema M.H."/>
            <person name="Devos D.P."/>
            <person name="Kaster A.-K."/>
            <person name="Ovreas L."/>
            <person name="Rohde M."/>
            <person name="Galperin M.Y."/>
            <person name="Jogler C."/>
        </authorList>
    </citation>
    <scope>NUCLEOTIDE SEQUENCE [LARGE SCALE GENOMIC DNA]</scope>
    <source>
        <strain evidence="3 4">ElP</strain>
    </source>
</reference>
<gene>
    <name evidence="3" type="ORF">ElP_54510</name>
</gene>
<sequence precursor="true">MRNLMLVCWLMLPVLAGAYHYGPGQDKLALDDAARTLAAADRLAADGRAAEAADGYAEALSQLPDGREAEAHRVRLERAKALLAATPSQLPEAHLDLEALLEDLDADESADPELVDEARGALANTQYYLTWLMRLEGLGREEWEPEIEAARQSYTLLAERADDAGDDEAASKHREDVEAAIRLARMDLGELEGLPIPGQCKNCKSGQCRSKGNKPGKKPGKAKAEDARGASSGPPPDGRGS</sequence>
<protein>
    <recommendedName>
        <fullName evidence="5">Tetratricopeptide repeat protein</fullName>
    </recommendedName>
</protein>
<dbReference type="Proteomes" id="UP000317835">
    <property type="component" value="Chromosome"/>
</dbReference>
<dbReference type="EMBL" id="CP036426">
    <property type="protein sequence ID" value="QDV37511.1"/>
    <property type="molecule type" value="Genomic_DNA"/>
</dbReference>
<evidence type="ECO:0000313" key="3">
    <source>
        <dbReference type="EMBL" id="QDV37511.1"/>
    </source>
</evidence>
<dbReference type="AlphaFoldDB" id="A0A518H9J4"/>
<feature type="region of interest" description="Disordered" evidence="1">
    <location>
        <begin position="192"/>
        <end position="241"/>
    </location>
</feature>
<accession>A0A518H9J4</accession>
<feature type="signal peptide" evidence="2">
    <location>
        <begin position="1"/>
        <end position="18"/>
    </location>
</feature>
<proteinExistence type="predicted"/>
<evidence type="ECO:0000256" key="1">
    <source>
        <dbReference type="SAM" id="MobiDB-lite"/>
    </source>
</evidence>
<evidence type="ECO:0000256" key="2">
    <source>
        <dbReference type="SAM" id="SignalP"/>
    </source>
</evidence>
<keyword evidence="4" id="KW-1185">Reference proteome</keyword>
<feature type="compositionally biased region" description="Basic residues" evidence="1">
    <location>
        <begin position="211"/>
        <end position="221"/>
    </location>
</feature>
<evidence type="ECO:0008006" key="5">
    <source>
        <dbReference type="Google" id="ProtNLM"/>
    </source>
</evidence>
<feature type="chain" id="PRO_5022061649" description="Tetratricopeptide repeat protein" evidence="2">
    <location>
        <begin position="19"/>
        <end position="241"/>
    </location>
</feature>
<name>A0A518H9J4_9BACT</name>
<dbReference type="RefSeq" id="WP_197446390.1">
    <property type="nucleotide sequence ID" value="NZ_CP036426.1"/>
</dbReference>
<dbReference type="KEGG" id="tpla:ElP_54510"/>
<keyword evidence="2" id="KW-0732">Signal</keyword>
<organism evidence="3 4">
    <name type="scientific">Tautonia plasticadhaerens</name>
    <dbReference type="NCBI Taxonomy" id="2527974"/>
    <lineage>
        <taxon>Bacteria</taxon>
        <taxon>Pseudomonadati</taxon>
        <taxon>Planctomycetota</taxon>
        <taxon>Planctomycetia</taxon>
        <taxon>Isosphaerales</taxon>
        <taxon>Isosphaeraceae</taxon>
        <taxon>Tautonia</taxon>
    </lineage>
</organism>
<evidence type="ECO:0000313" key="4">
    <source>
        <dbReference type="Proteomes" id="UP000317835"/>
    </source>
</evidence>